<keyword evidence="2" id="KW-0092">Biotin</keyword>
<dbReference type="CDD" id="cd16442">
    <property type="entry name" value="BPL"/>
    <property type="match status" value="1"/>
</dbReference>
<evidence type="ECO:0000256" key="3">
    <source>
        <dbReference type="ARBA" id="ARBA00024227"/>
    </source>
</evidence>
<dbReference type="Pfam" id="PF03099">
    <property type="entry name" value="BPL_LplA_LipB"/>
    <property type="match status" value="1"/>
</dbReference>
<dbReference type="Proteomes" id="UP000252187">
    <property type="component" value="Unassembled WGS sequence"/>
</dbReference>
<dbReference type="InterPro" id="IPR004408">
    <property type="entry name" value="Biotin_CoA_COase_ligase"/>
</dbReference>
<gene>
    <name evidence="5" type="ORF">DQ226_03085</name>
</gene>
<dbReference type="InterPro" id="IPR003142">
    <property type="entry name" value="BPL_C"/>
</dbReference>
<dbReference type="InterPro" id="IPR004143">
    <property type="entry name" value="BPL_LPL_catalytic"/>
</dbReference>
<dbReference type="EC" id="6.3.4.15" evidence="3"/>
<organism evidence="5 6">
    <name type="scientific">Dietzia maris</name>
    <dbReference type="NCBI Taxonomy" id="37915"/>
    <lineage>
        <taxon>Bacteria</taxon>
        <taxon>Bacillati</taxon>
        <taxon>Actinomycetota</taxon>
        <taxon>Actinomycetes</taxon>
        <taxon>Mycobacteriales</taxon>
        <taxon>Dietziaceae</taxon>
        <taxon>Dietzia</taxon>
    </lineage>
</organism>
<comment type="caution">
    <text evidence="5">The sequence shown here is derived from an EMBL/GenBank/DDBJ whole genome shotgun (WGS) entry which is preliminary data.</text>
</comment>
<dbReference type="Gene3D" id="3.30.930.10">
    <property type="entry name" value="Bira Bifunctional Protein, Domain 2"/>
    <property type="match status" value="1"/>
</dbReference>
<reference evidence="5 6" key="1">
    <citation type="submission" date="2018-06" db="EMBL/GenBank/DDBJ databases">
        <title>Whole genome sequencing of four bacterial strains from South Shetland trench revealing bio-synthetic gene clusters.</title>
        <authorList>
            <person name="Abdel-Mageed W.M."/>
            <person name="Lehri B."/>
            <person name="Jarmusch S.A."/>
            <person name="Miranda K."/>
            <person name="Goodfellow M."/>
            <person name="Jaspars M."/>
            <person name="Karlyshev A.V."/>
        </authorList>
    </citation>
    <scope>NUCLEOTIDE SEQUENCE [LARGE SCALE GENOMIC DNA]</scope>
    <source>
        <strain evidence="5 6">SST1</strain>
    </source>
</reference>
<evidence type="ECO:0000256" key="1">
    <source>
        <dbReference type="ARBA" id="ARBA00022598"/>
    </source>
</evidence>
<dbReference type="Gene3D" id="2.30.30.100">
    <property type="match status" value="1"/>
</dbReference>
<protein>
    <recommendedName>
        <fullName evidence="3">biotin--[biotin carboxyl-carrier protein] ligase</fullName>
        <ecNumber evidence="3">6.3.4.15</ecNumber>
    </recommendedName>
</protein>
<dbReference type="PROSITE" id="PS51733">
    <property type="entry name" value="BPL_LPL_CATALYTIC"/>
    <property type="match status" value="1"/>
</dbReference>
<dbReference type="GO" id="GO:0005737">
    <property type="term" value="C:cytoplasm"/>
    <property type="evidence" value="ECO:0007669"/>
    <property type="project" value="TreeGrafter"/>
</dbReference>
<evidence type="ECO:0000313" key="6">
    <source>
        <dbReference type="Proteomes" id="UP000252187"/>
    </source>
</evidence>
<dbReference type="EMBL" id="QNTT01000005">
    <property type="protein sequence ID" value="RBA39454.1"/>
    <property type="molecule type" value="Genomic_DNA"/>
</dbReference>
<dbReference type="PANTHER" id="PTHR12835:SF5">
    <property type="entry name" value="BIOTIN--PROTEIN LIGASE"/>
    <property type="match status" value="1"/>
</dbReference>
<keyword evidence="1 5" id="KW-0436">Ligase</keyword>
<proteinExistence type="predicted"/>
<accession>A0A365PCS4</accession>
<dbReference type="GO" id="GO:0004077">
    <property type="term" value="F:biotin--[biotin carboxyl-carrier protein] ligase activity"/>
    <property type="evidence" value="ECO:0007669"/>
    <property type="project" value="UniProtKB-EC"/>
</dbReference>
<dbReference type="NCBIfam" id="TIGR00121">
    <property type="entry name" value="birA_ligase"/>
    <property type="match status" value="1"/>
</dbReference>
<name>A0A365PCS4_9ACTN</name>
<evidence type="ECO:0000259" key="4">
    <source>
        <dbReference type="PROSITE" id="PS51733"/>
    </source>
</evidence>
<dbReference type="Pfam" id="PF02237">
    <property type="entry name" value="BPL_C"/>
    <property type="match status" value="1"/>
</dbReference>
<dbReference type="InterPro" id="IPR045864">
    <property type="entry name" value="aa-tRNA-synth_II/BPL/LPL"/>
</dbReference>
<evidence type="ECO:0000256" key="2">
    <source>
        <dbReference type="ARBA" id="ARBA00023267"/>
    </source>
</evidence>
<dbReference type="SUPFAM" id="SSF55681">
    <property type="entry name" value="Class II aaRS and biotin synthetases"/>
    <property type="match status" value="1"/>
</dbReference>
<feature type="domain" description="BPL/LPL catalytic" evidence="4">
    <location>
        <begin position="42"/>
        <end position="222"/>
    </location>
</feature>
<evidence type="ECO:0000313" key="5">
    <source>
        <dbReference type="EMBL" id="RBA39454.1"/>
    </source>
</evidence>
<dbReference type="AlphaFoldDB" id="A0A365PCS4"/>
<dbReference type="PANTHER" id="PTHR12835">
    <property type="entry name" value="BIOTIN PROTEIN LIGASE"/>
    <property type="match status" value="1"/>
</dbReference>
<sequence length="302" mass="31573">MSERRHTLGVVHADPGTEIPPRLDADALRRALVEGPDAPYSSLDVVDDIGSTNAELISRAAGGAPDRSVLLAEHQASGRGRLGRVWTAPPRTQVAVSVLLRPGAISPTLFGWLPLVTGLAVRDGLREAGGVDATLKWPNDVLVDGRKIAGILAEMTTVPGGGDFPVRLPAVVVGVGINVSLTREQLPVPHATSLALAGGSGDRDGVARAVLEALALRHRQWRECERGSGSTVSDLLMTTYTEACSTVGAEVRVELPGDVVRTGRADRVDRDGRLVVVDPDGEFAVAAGDVTHVRGVGGRWGG</sequence>